<reference evidence="2" key="1">
    <citation type="journal article" date="2019" name="Int. J. Syst. Evol. Microbiol.">
        <title>The Global Catalogue of Microorganisms (GCM) 10K type strain sequencing project: providing services to taxonomists for standard genome sequencing and annotation.</title>
        <authorList>
            <consortium name="The Broad Institute Genomics Platform"/>
            <consortium name="The Broad Institute Genome Sequencing Center for Infectious Disease"/>
            <person name="Wu L."/>
            <person name="Ma J."/>
        </authorList>
    </citation>
    <scope>NUCLEOTIDE SEQUENCE [LARGE SCALE GENOMIC DNA]</scope>
    <source>
        <strain evidence="2">KCTC 52274</strain>
    </source>
</reference>
<organism evidence="1 2">
    <name type="scientific">Aquimarina rubra</name>
    <dbReference type="NCBI Taxonomy" id="1920033"/>
    <lineage>
        <taxon>Bacteria</taxon>
        <taxon>Pseudomonadati</taxon>
        <taxon>Bacteroidota</taxon>
        <taxon>Flavobacteriia</taxon>
        <taxon>Flavobacteriales</taxon>
        <taxon>Flavobacteriaceae</taxon>
        <taxon>Aquimarina</taxon>
    </lineage>
</organism>
<dbReference type="Proteomes" id="UP001597319">
    <property type="component" value="Unassembled WGS sequence"/>
</dbReference>
<keyword evidence="2" id="KW-1185">Reference proteome</keyword>
<name>A0ABW5LGK3_9FLAO</name>
<gene>
    <name evidence="1" type="ORF">ACFSR1_09790</name>
</gene>
<protein>
    <submittedName>
        <fullName evidence="1">DUF2971 domain-containing protein</fullName>
    </submittedName>
</protein>
<sequence>MKILLNEIIPDSLFKYRNFQSDLHRRIITHQEIYFAKPSEFLAAYDCEYTIDRDYLKNEDNRREYYSKYYDISDPNHPYVDSLIESNPITDELIDGIELATRKKIDDISGIFSGSLTNRNANLWKVFGGNHKGFCVELNLLDTFPLNFGSKGYVKYVKDADLPKSKVLNHDNIPEYFSFITDLIFNLPLRYSEEQEYRIEKLFFEDSQRAKKIRKEQIKSITLGYKMSKTQQEEIIELIREHLPHVTIRRLKYDRPNLKEVIIN</sequence>
<dbReference type="RefSeq" id="WP_378291984.1">
    <property type="nucleotide sequence ID" value="NZ_JBHULE010000019.1"/>
</dbReference>
<dbReference type="EMBL" id="JBHULE010000019">
    <property type="protein sequence ID" value="MFD2562956.1"/>
    <property type="molecule type" value="Genomic_DNA"/>
</dbReference>
<evidence type="ECO:0000313" key="1">
    <source>
        <dbReference type="EMBL" id="MFD2562956.1"/>
    </source>
</evidence>
<accession>A0ABW5LGK3</accession>
<proteinExistence type="predicted"/>
<evidence type="ECO:0000313" key="2">
    <source>
        <dbReference type="Proteomes" id="UP001597319"/>
    </source>
</evidence>
<comment type="caution">
    <text evidence="1">The sequence shown here is derived from an EMBL/GenBank/DDBJ whole genome shotgun (WGS) entry which is preliminary data.</text>
</comment>